<dbReference type="SUPFAM" id="SSF69065">
    <property type="entry name" value="RNase III domain-like"/>
    <property type="match status" value="1"/>
</dbReference>
<evidence type="ECO:0000313" key="2">
    <source>
        <dbReference type="EMBL" id="KAF2449677.1"/>
    </source>
</evidence>
<name>A0A9P4UHW3_9PLEO</name>
<proteinExistence type="predicted"/>
<dbReference type="AlphaFoldDB" id="A0A9P4UHW3"/>
<gene>
    <name evidence="2" type="ORF">P171DRAFT_197645</name>
</gene>
<dbReference type="InterPro" id="IPR036389">
    <property type="entry name" value="RNase_III_sf"/>
</dbReference>
<sequence length="213" mass="22573">MNADQKIAEVERILDYVFVNKLLCAEAIQMAAPMSPLSINGRIHSVDANKRLAILGDAVATSILCKAWFRGRDQNGRFAHGQSIPSFLHANPPEGNPQSPTAWTNIRQRTLQNAALARLGNAIGLGTTIVASAGHFGPPGTIMMATAFEALLGAVYEDAGEHAVTRVMAHVGLTHPASVMSKHPNPLQHPSGPPLLTDMLLLDAGCGVPLEPP</sequence>
<dbReference type="Pfam" id="PF00636">
    <property type="entry name" value="Ribonuclease_3"/>
    <property type="match status" value="1"/>
</dbReference>
<dbReference type="OrthoDB" id="67027at2759"/>
<dbReference type="Proteomes" id="UP000799764">
    <property type="component" value="Unassembled WGS sequence"/>
</dbReference>
<reference evidence="2" key="1">
    <citation type="journal article" date="2020" name="Stud. Mycol.">
        <title>101 Dothideomycetes genomes: a test case for predicting lifestyles and emergence of pathogens.</title>
        <authorList>
            <person name="Haridas S."/>
            <person name="Albert R."/>
            <person name="Binder M."/>
            <person name="Bloem J."/>
            <person name="Labutti K."/>
            <person name="Salamov A."/>
            <person name="Andreopoulos B."/>
            <person name="Baker S."/>
            <person name="Barry K."/>
            <person name="Bills G."/>
            <person name="Bluhm B."/>
            <person name="Cannon C."/>
            <person name="Castanera R."/>
            <person name="Culley D."/>
            <person name="Daum C."/>
            <person name="Ezra D."/>
            <person name="Gonzalez J."/>
            <person name="Henrissat B."/>
            <person name="Kuo A."/>
            <person name="Liang C."/>
            <person name="Lipzen A."/>
            <person name="Lutzoni F."/>
            <person name="Magnuson J."/>
            <person name="Mondo S."/>
            <person name="Nolan M."/>
            <person name="Ohm R."/>
            <person name="Pangilinan J."/>
            <person name="Park H.-J."/>
            <person name="Ramirez L."/>
            <person name="Alfaro M."/>
            <person name="Sun H."/>
            <person name="Tritt A."/>
            <person name="Yoshinaga Y."/>
            <person name="Zwiers L.-H."/>
            <person name="Turgeon B."/>
            <person name="Goodwin S."/>
            <person name="Spatafora J."/>
            <person name="Crous P."/>
            <person name="Grigoriev I."/>
        </authorList>
    </citation>
    <scope>NUCLEOTIDE SEQUENCE</scope>
    <source>
        <strain evidence="2">CBS 690.94</strain>
    </source>
</reference>
<organism evidence="2 3">
    <name type="scientific">Karstenula rhodostoma CBS 690.94</name>
    <dbReference type="NCBI Taxonomy" id="1392251"/>
    <lineage>
        <taxon>Eukaryota</taxon>
        <taxon>Fungi</taxon>
        <taxon>Dikarya</taxon>
        <taxon>Ascomycota</taxon>
        <taxon>Pezizomycotina</taxon>
        <taxon>Dothideomycetes</taxon>
        <taxon>Pleosporomycetidae</taxon>
        <taxon>Pleosporales</taxon>
        <taxon>Massarineae</taxon>
        <taxon>Didymosphaeriaceae</taxon>
        <taxon>Karstenula</taxon>
    </lineage>
</organism>
<feature type="domain" description="RNase III" evidence="1">
    <location>
        <begin position="104"/>
        <end position="160"/>
    </location>
</feature>
<dbReference type="CDD" id="cd00593">
    <property type="entry name" value="RIBOc"/>
    <property type="match status" value="1"/>
</dbReference>
<evidence type="ECO:0000313" key="3">
    <source>
        <dbReference type="Proteomes" id="UP000799764"/>
    </source>
</evidence>
<dbReference type="InterPro" id="IPR000999">
    <property type="entry name" value="RNase_III_dom"/>
</dbReference>
<dbReference type="PROSITE" id="PS50142">
    <property type="entry name" value="RNASE_3_2"/>
    <property type="match status" value="1"/>
</dbReference>
<dbReference type="EMBL" id="MU001494">
    <property type="protein sequence ID" value="KAF2449677.1"/>
    <property type="molecule type" value="Genomic_DNA"/>
</dbReference>
<protein>
    <recommendedName>
        <fullName evidence="1">RNase III domain-containing protein</fullName>
    </recommendedName>
</protein>
<dbReference type="Gene3D" id="1.10.1520.10">
    <property type="entry name" value="Ribonuclease III domain"/>
    <property type="match status" value="1"/>
</dbReference>
<dbReference type="GO" id="GO:0006396">
    <property type="term" value="P:RNA processing"/>
    <property type="evidence" value="ECO:0007669"/>
    <property type="project" value="InterPro"/>
</dbReference>
<accession>A0A9P4UHW3</accession>
<evidence type="ECO:0000259" key="1">
    <source>
        <dbReference type="PROSITE" id="PS50142"/>
    </source>
</evidence>
<dbReference type="GO" id="GO:0004525">
    <property type="term" value="F:ribonuclease III activity"/>
    <property type="evidence" value="ECO:0007669"/>
    <property type="project" value="InterPro"/>
</dbReference>
<keyword evidence="3" id="KW-1185">Reference proteome</keyword>
<comment type="caution">
    <text evidence="2">The sequence shown here is derived from an EMBL/GenBank/DDBJ whole genome shotgun (WGS) entry which is preliminary data.</text>
</comment>